<dbReference type="GO" id="GO:0032259">
    <property type="term" value="P:methylation"/>
    <property type="evidence" value="ECO:0007669"/>
    <property type="project" value="UniProtKB-KW"/>
</dbReference>
<dbReference type="RefSeq" id="WP_091730095.1">
    <property type="nucleotide sequence ID" value="NZ_FNQE01000018.1"/>
</dbReference>
<dbReference type="SUPFAM" id="SSF53335">
    <property type="entry name" value="S-adenosyl-L-methionine-dependent methyltransferases"/>
    <property type="match status" value="1"/>
</dbReference>
<organism evidence="2 3">
    <name type="scientific">Proteiniborus ethanoligenes</name>
    <dbReference type="NCBI Taxonomy" id="415015"/>
    <lineage>
        <taxon>Bacteria</taxon>
        <taxon>Bacillati</taxon>
        <taxon>Bacillota</taxon>
        <taxon>Clostridia</taxon>
        <taxon>Eubacteriales</taxon>
        <taxon>Proteiniborus</taxon>
    </lineage>
</organism>
<dbReference type="Proteomes" id="UP000198625">
    <property type="component" value="Unassembled WGS sequence"/>
</dbReference>
<dbReference type="Gene3D" id="3.40.50.150">
    <property type="entry name" value="Vaccinia Virus protein VP39"/>
    <property type="match status" value="1"/>
</dbReference>
<accession>A0A1H3Q6C1</accession>
<dbReference type="EMBL" id="FNQE01000018">
    <property type="protein sequence ID" value="SDZ08575.1"/>
    <property type="molecule type" value="Genomic_DNA"/>
</dbReference>
<evidence type="ECO:0000313" key="2">
    <source>
        <dbReference type="EMBL" id="SDZ08575.1"/>
    </source>
</evidence>
<protein>
    <submittedName>
        <fullName evidence="2">Methyltransferase domain-containing protein</fullName>
    </submittedName>
</protein>
<dbReference type="InterPro" id="IPR029063">
    <property type="entry name" value="SAM-dependent_MTases_sf"/>
</dbReference>
<keyword evidence="3" id="KW-1185">Reference proteome</keyword>
<evidence type="ECO:0000313" key="3">
    <source>
        <dbReference type="Proteomes" id="UP000198625"/>
    </source>
</evidence>
<dbReference type="GO" id="GO:0008757">
    <property type="term" value="F:S-adenosylmethionine-dependent methyltransferase activity"/>
    <property type="evidence" value="ECO:0007669"/>
    <property type="project" value="InterPro"/>
</dbReference>
<gene>
    <name evidence="2" type="ORF">SAMN05660462_01804</name>
</gene>
<dbReference type="STRING" id="415015.SAMN05660462_01804"/>
<dbReference type="InterPro" id="IPR025714">
    <property type="entry name" value="Methyltranfer_dom"/>
</dbReference>
<dbReference type="AlphaFoldDB" id="A0A1H3Q6C1"/>
<keyword evidence="2" id="KW-0489">Methyltransferase</keyword>
<keyword evidence="2" id="KW-0808">Transferase</keyword>
<sequence>MKKLRSKLKDVEGGKVLDVATRDGAFIMKLKDGLKSYTEIIGIDNDEEIIEKNNKTNTYPNIKYLVMDAENMDFEDNTFDMVCMSNTLHHLPNKNKMLSEMKRVLKPGGIFIISELFSEEQSPAQMTHVMLHELGGLIDTLLGEHHSKTLKKQETIDLIKNMGIQIDEIFEDYETDEGIHKRLIERVHKLPQKVAKIKDYPEFDKFMKMAEDVKKNFDNFGIERSTQLVIMGRL</sequence>
<dbReference type="PANTHER" id="PTHR43591">
    <property type="entry name" value="METHYLTRANSFERASE"/>
    <property type="match status" value="1"/>
</dbReference>
<reference evidence="2 3" key="1">
    <citation type="submission" date="2016-10" db="EMBL/GenBank/DDBJ databases">
        <authorList>
            <person name="de Groot N.N."/>
        </authorList>
    </citation>
    <scope>NUCLEOTIDE SEQUENCE [LARGE SCALE GENOMIC DNA]</scope>
    <source>
        <strain evidence="2 3">DSM 21650</strain>
    </source>
</reference>
<name>A0A1H3Q6C1_9FIRM</name>
<dbReference type="CDD" id="cd02440">
    <property type="entry name" value="AdoMet_MTases"/>
    <property type="match status" value="1"/>
</dbReference>
<proteinExistence type="predicted"/>
<dbReference type="OrthoDB" id="9808140at2"/>
<evidence type="ECO:0000259" key="1">
    <source>
        <dbReference type="Pfam" id="PF13847"/>
    </source>
</evidence>
<dbReference type="Pfam" id="PF13847">
    <property type="entry name" value="Methyltransf_31"/>
    <property type="match status" value="1"/>
</dbReference>
<feature type="domain" description="Methyltransferase" evidence="1">
    <location>
        <begin position="12"/>
        <end position="129"/>
    </location>
</feature>